<sequence>MFCIQLFLIFYFTSCIGAFNIQVLRNLDPFSLLTPHFTCSFCLQSRPPIRGRCGFGVALVALGLVASSRWLMVQIARWRGGCGWDLV</sequence>
<dbReference type="EMBL" id="JAGPYM010000023">
    <property type="protein sequence ID" value="KAH6883458.1"/>
    <property type="molecule type" value="Genomic_DNA"/>
</dbReference>
<keyword evidence="3" id="KW-1185">Reference proteome</keyword>
<proteinExistence type="predicted"/>
<dbReference type="AlphaFoldDB" id="A0A9P9ANR5"/>
<name>A0A9P9ANR5_9HYPO</name>
<protein>
    <recommendedName>
        <fullName evidence="4">Secreted protein</fullName>
    </recommendedName>
</protein>
<keyword evidence="1" id="KW-0812">Transmembrane</keyword>
<feature type="transmembrane region" description="Helical" evidence="1">
    <location>
        <begin position="54"/>
        <end position="72"/>
    </location>
</feature>
<gene>
    <name evidence="2" type="ORF">B0T10DRAFT_138574</name>
</gene>
<reference evidence="2 3" key="1">
    <citation type="journal article" date="2021" name="Nat. Commun.">
        <title>Genetic determinants of endophytism in the Arabidopsis root mycobiome.</title>
        <authorList>
            <person name="Mesny F."/>
            <person name="Miyauchi S."/>
            <person name="Thiergart T."/>
            <person name="Pickel B."/>
            <person name="Atanasova L."/>
            <person name="Karlsson M."/>
            <person name="Huettel B."/>
            <person name="Barry K.W."/>
            <person name="Haridas S."/>
            <person name="Chen C."/>
            <person name="Bauer D."/>
            <person name="Andreopoulos W."/>
            <person name="Pangilinan J."/>
            <person name="LaButti K."/>
            <person name="Riley R."/>
            <person name="Lipzen A."/>
            <person name="Clum A."/>
            <person name="Drula E."/>
            <person name="Henrissat B."/>
            <person name="Kohler A."/>
            <person name="Grigoriev I.V."/>
            <person name="Martin F.M."/>
            <person name="Hacquard S."/>
        </authorList>
    </citation>
    <scope>NUCLEOTIDE SEQUENCE [LARGE SCALE GENOMIC DNA]</scope>
    <source>
        <strain evidence="2 3">MPI-CAGE-CH-0241</strain>
    </source>
</reference>
<organism evidence="2 3">
    <name type="scientific">Thelonectria olida</name>
    <dbReference type="NCBI Taxonomy" id="1576542"/>
    <lineage>
        <taxon>Eukaryota</taxon>
        <taxon>Fungi</taxon>
        <taxon>Dikarya</taxon>
        <taxon>Ascomycota</taxon>
        <taxon>Pezizomycotina</taxon>
        <taxon>Sordariomycetes</taxon>
        <taxon>Hypocreomycetidae</taxon>
        <taxon>Hypocreales</taxon>
        <taxon>Nectriaceae</taxon>
        <taxon>Thelonectria</taxon>
    </lineage>
</organism>
<keyword evidence="1" id="KW-1133">Transmembrane helix</keyword>
<evidence type="ECO:0000313" key="3">
    <source>
        <dbReference type="Proteomes" id="UP000777438"/>
    </source>
</evidence>
<evidence type="ECO:0000313" key="2">
    <source>
        <dbReference type="EMBL" id="KAH6883458.1"/>
    </source>
</evidence>
<evidence type="ECO:0008006" key="4">
    <source>
        <dbReference type="Google" id="ProtNLM"/>
    </source>
</evidence>
<dbReference type="Proteomes" id="UP000777438">
    <property type="component" value="Unassembled WGS sequence"/>
</dbReference>
<evidence type="ECO:0000256" key="1">
    <source>
        <dbReference type="SAM" id="Phobius"/>
    </source>
</evidence>
<accession>A0A9P9ANR5</accession>
<comment type="caution">
    <text evidence="2">The sequence shown here is derived from an EMBL/GenBank/DDBJ whole genome shotgun (WGS) entry which is preliminary data.</text>
</comment>
<keyword evidence="1" id="KW-0472">Membrane</keyword>